<evidence type="ECO:0000256" key="8">
    <source>
        <dbReference type="ARBA" id="ARBA00038436"/>
    </source>
</evidence>
<feature type="transmembrane region" description="Helical" evidence="9">
    <location>
        <begin position="88"/>
        <end position="110"/>
    </location>
</feature>
<evidence type="ECO:0000313" key="12">
    <source>
        <dbReference type="Proteomes" id="UP000003494"/>
    </source>
</evidence>
<keyword evidence="5 9" id="KW-0812">Transmembrane</keyword>
<feature type="transmembrane region" description="Helical" evidence="9">
    <location>
        <begin position="130"/>
        <end position="149"/>
    </location>
</feature>
<evidence type="ECO:0000256" key="7">
    <source>
        <dbReference type="ARBA" id="ARBA00023136"/>
    </source>
</evidence>
<evidence type="ECO:0000259" key="10">
    <source>
        <dbReference type="Pfam" id="PF04290"/>
    </source>
</evidence>
<evidence type="ECO:0000256" key="6">
    <source>
        <dbReference type="ARBA" id="ARBA00022989"/>
    </source>
</evidence>
<organism evidence="11 12">
    <name type="scientific">Shuttleworthella satelles DSM 14600</name>
    <dbReference type="NCBI Taxonomy" id="626523"/>
    <lineage>
        <taxon>Bacteria</taxon>
        <taxon>Bacillati</taxon>
        <taxon>Bacillota</taxon>
        <taxon>Clostridia</taxon>
        <taxon>Lachnospirales</taxon>
        <taxon>Lachnospiraceae</taxon>
        <taxon>Shuttleworthella</taxon>
    </lineage>
</organism>
<keyword evidence="4" id="KW-0997">Cell inner membrane</keyword>
<keyword evidence="7 9" id="KW-0472">Membrane</keyword>
<proteinExistence type="inferred from homology"/>
<dbReference type="HOGENOM" id="CLU_086356_9_2_9"/>
<dbReference type="GO" id="GO:0015740">
    <property type="term" value="P:C4-dicarboxylate transport"/>
    <property type="evidence" value="ECO:0007669"/>
    <property type="project" value="TreeGrafter"/>
</dbReference>
<dbReference type="AlphaFoldDB" id="C4GDH3"/>
<protein>
    <submittedName>
        <fullName evidence="11">TRAP transporter, DctQ-like membrane protein</fullName>
    </submittedName>
</protein>
<dbReference type="GO" id="GO:0022857">
    <property type="term" value="F:transmembrane transporter activity"/>
    <property type="evidence" value="ECO:0007669"/>
    <property type="project" value="TreeGrafter"/>
</dbReference>
<keyword evidence="3" id="KW-1003">Cell membrane</keyword>
<evidence type="ECO:0000256" key="5">
    <source>
        <dbReference type="ARBA" id="ARBA00022692"/>
    </source>
</evidence>
<dbReference type="RefSeq" id="WP_006907123.1">
    <property type="nucleotide sequence ID" value="NZ_GG665867.1"/>
</dbReference>
<name>C4GDH3_9FIRM</name>
<feature type="transmembrane region" description="Helical" evidence="9">
    <location>
        <begin position="50"/>
        <end position="67"/>
    </location>
</feature>
<dbReference type="Pfam" id="PF04290">
    <property type="entry name" value="DctQ"/>
    <property type="match status" value="1"/>
</dbReference>
<keyword evidence="6 9" id="KW-1133">Transmembrane helix</keyword>
<gene>
    <name evidence="11" type="ORF">GCWU000342_02146</name>
</gene>
<dbReference type="eggNOG" id="COG3090">
    <property type="taxonomic scope" value="Bacteria"/>
</dbReference>
<evidence type="ECO:0000256" key="2">
    <source>
        <dbReference type="ARBA" id="ARBA00022448"/>
    </source>
</evidence>
<evidence type="ECO:0000256" key="3">
    <source>
        <dbReference type="ARBA" id="ARBA00022475"/>
    </source>
</evidence>
<comment type="subcellular location">
    <subcellularLocation>
        <location evidence="1">Cell inner membrane</location>
        <topology evidence="1">Multi-pass membrane protein</topology>
    </subcellularLocation>
</comment>
<sequence length="170" mass="18695">MKILHQIRHIIDKVLAAVCIFLFALMVVVGTYQIVTRYFFNRPSTVSEELLTYSFTWMALLISAYVFGKRDHMRMAFLADKVTGKARVALESVIELLITAFAAIVLFYGGISITRLTMTQSTASLGVPMAYVYCVVPITGTLIVIYGILNIIDLLTGSIDASASAEGQEA</sequence>
<keyword evidence="12" id="KW-1185">Reference proteome</keyword>
<evidence type="ECO:0000256" key="9">
    <source>
        <dbReference type="SAM" id="Phobius"/>
    </source>
</evidence>
<dbReference type="InterPro" id="IPR055348">
    <property type="entry name" value="DctQ"/>
</dbReference>
<dbReference type="Proteomes" id="UP000003494">
    <property type="component" value="Unassembled WGS sequence"/>
</dbReference>
<comment type="caution">
    <text evidence="11">The sequence shown here is derived from an EMBL/GenBank/DDBJ whole genome shotgun (WGS) entry which is preliminary data.</text>
</comment>
<evidence type="ECO:0000256" key="1">
    <source>
        <dbReference type="ARBA" id="ARBA00004429"/>
    </source>
</evidence>
<reference evidence="11" key="1">
    <citation type="submission" date="2009-04" db="EMBL/GenBank/DDBJ databases">
        <authorList>
            <person name="Weinstock G."/>
            <person name="Sodergren E."/>
            <person name="Clifton S."/>
            <person name="Fulton L."/>
            <person name="Fulton B."/>
            <person name="Courtney L."/>
            <person name="Fronick C."/>
            <person name="Harrison M."/>
            <person name="Strong C."/>
            <person name="Farmer C."/>
            <person name="Delahaunty K."/>
            <person name="Markovic C."/>
            <person name="Hall O."/>
            <person name="Minx P."/>
            <person name="Tomlinson C."/>
            <person name="Mitreva M."/>
            <person name="Nelson J."/>
            <person name="Hou S."/>
            <person name="Wollam A."/>
            <person name="Pepin K.H."/>
            <person name="Johnson M."/>
            <person name="Bhonagiri V."/>
            <person name="Nash W.E."/>
            <person name="Warren W."/>
            <person name="Chinwalla A."/>
            <person name="Mardis E.R."/>
            <person name="Wilson R.K."/>
        </authorList>
    </citation>
    <scope>NUCLEOTIDE SEQUENCE [LARGE SCALE GENOMIC DNA]</scope>
    <source>
        <strain evidence="11">DSM 14600</strain>
    </source>
</reference>
<dbReference type="PANTHER" id="PTHR35011">
    <property type="entry name" value="2,3-DIKETO-L-GULONATE TRAP TRANSPORTER SMALL PERMEASE PROTEIN YIAM"/>
    <property type="match status" value="1"/>
</dbReference>
<keyword evidence="2" id="KW-0813">Transport</keyword>
<dbReference type="STRING" id="626523.GCWU000342_02146"/>
<evidence type="ECO:0000256" key="4">
    <source>
        <dbReference type="ARBA" id="ARBA00022519"/>
    </source>
</evidence>
<accession>C4GDH3</accession>
<comment type="similarity">
    <text evidence="8">Belongs to the TRAP transporter small permease family.</text>
</comment>
<dbReference type="InterPro" id="IPR007387">
    <property type="entry name" value="TRAP_DctQ"/>
</dbReference>
<dbReference type="PANTHER" id="PTHR35011:SF2">
    <property type="entry name" value="2,3-DIKETO-L-GULONATE TRAP TRANSPORTER SMALL PERMEASE PROTEIN YIAM"/>
    <property type="match status" value="1"/>
</dbReference>
<dbReference type="GO" id="GO:0005886">
    <property type="term" value="C:plasma membrane"/>
    <property type="evidence" value="ECO:0007669"/>
    <property type="project" value="UniProtKB-SubCell"/>
</dbReference>
<evidence type="ECO:0000313" key="11">
    <source>
        <dbReference type="EMBL" id="EEP27452.1"/>
    </source>
</evidence>
<feature type="domain" description="Tripartite ATP-independent periplasmic transporters DctQ component" evidence="10">
    <location>
        <begin position="26"/>
        <end position="156"/>
    </location>
</feature>
<feature type="transmembrane region" description="Helical" evidence="9">
    <location>
        <begin position="14"/>
        <end position="35"/>
    </location>
</feature>
<dbReference type="EMBL" id="ACIP02000007">
    <property type="protein sequence ID" value="EEP27452.1"/>
    <property type="molecule type" value="Genomic_DNA"/>
</dbReference>